<dbReference type="Gene3D" id="3.20.20.190">
    <property type="entry name" value="Phosphatidylinositol (PI) phosphodiesterase"/>
    <property type="match status" value="1"/>
</dbReference>
<dbReference type="GO" id="GO:0008081">
    <property type="term" value="F:phosphoric diester hydrolase activity"/>
    <property type="evidence" value="ECO:0007669"/>
    <property type="project" value="InterPro"/>
</dbReference>
<feature type="region of interest" description="Disordered" evidence="1">
    <location>
        <begin position="552"/>
        <end position="589"/>
    </location>
</feature>
<dbReference type="PANTHER" id="PTHR13593:SF113">
    <property type="entry name" value="SI:DKEY-266F7.9"/>
    <property type="match status" value="1"/>
</dbReference>
<dbReference type="GO" id="GO:0006629">
    <property type="term" value="P:lipid metabolic process"/>
    <property type="evidence" value="ECO:0007669"/>
    <property type="project" value="InterPro"/>
</dbReference>
<dbReference type="Pfam" id="PF26146">
    <property type="entry name" value="PI-PLC_X"/>
    <property type="match status" value="1"/>
</dbReference>
<feature type="compositionally biased region" description="Basic and acidic residues" evidence="1">
    <location>
        <begin position="552"/>
        <end position="567"/>
    </location>
</feature>
<feature type="compositionally biased region" description="Polar residues" evidence="1">
    <location>
        <begin position="578"/>
        <end position="589"/>
    </location>
</feature>
<dbReference type="PROSITE" id="PS50007">
    <property type="entry name" value="PIPLC_X_DOMAIN"/>
    <property type="match status" value="1"/>
</dbReference>
<reference evidence="3" key="1">
    <citation type="submission" date="2021-01" db="EMBL/GenBank/DDBJ databases">
        <authorList>
            <person name="Corre E."/>
            <person name="Pelletier E."/>
            <person name="Niang G."/>
            <person name="Scheremetjew M."/>
            <person name="Finn R."/>
            <person name="Kale V."/>
            <person name="Holt S."/>
            <person name="Cochrane G."/>
            <person name="Meng A."/>
            <person name="Brown T."/>
            <person name="Cohen L."/>
        </authorList>
    </citation>
    <scope>NUCLEOTIDE SEQUENCE</scope>
    <source>
        <strain evidence="3">GSO104</strain>
    </source>
</reference>
<dbReference type="SUPFAM" id="SSF51695">
    <property type="entry name" value="PLC-like phosphodiesterases"/>
    <property type="match status" value="1"/>
</dbReference>
<evidence type="ECO:0000256" key="1">
    <source>
        <dbReference type="SAM" id="MobiDB-lite"/>
    </source>
</evidence>
<protein>
    <recommendedName>
        <fullName evidence="4">Phosphatidylinositol-specific phospholipase C X domain-containing protein</fullName>
    </recommendedName>
</protein>
<evidence type="ECO:0000313" key="3">
    <source>
        <dbReference type="EMBL" id="CAE4582472.1"/>
    </source>
</evidence>
<proteinExistence type="predicted"/>
<dbReference type="PANTHER" id="PTHR13593">
    <property type="match status" value="1"/>
</dbReference>
<dbReference type="AlphaFoldDB" id="A0A7S4UGV8"/>
<gene>
    <name evidence="3" type="ORF">DBRI00130_LOCUS2264</name>
</gene>
<organism evidence="3">
    <name type="scientific">Ditylum brightwellii</name>
    <dbReference type="NCBI Taxonomy" id="49249"/>
    <lineage>
        <taxon>Eukaryota</taxon>
        <taxon>Sar</taxon>
        <taxon>Stramenopiles</taxon>
        <taxon>Ochrophyta</taxon>
        <taxon>Bacillariophyta</taxon>
        <taxon>Mediophyceae</taxon>
        <taxon>Lithodesmiophycidae</taxon>
        <taxon>Lithodesmiales</taxon>
        <taxon>Lithodesmiaceae</taxon>
        <taxon>Ditylum</taxon>
    </lineage>
</organism>
<feature type="chain" id="PRO_5031187510" description="Phosphatidylinositol-specific phospholipase C X domain-containing protein" evidence="2">
    <location>
        <begin position="21"/>
        <end position="589"/>
    </location>
</feature>
<evidence type="ECO:0000256" key="2">
    <source>
        <dbReference type="SAM" id="SignalP"/>
    </source>
</evidence>
<dbReference type="EMBL" id="HBNS01002819">
    <property type="protein sequence ID" value="CAE4582472.1"/>
    <property type="molecule type" value="Transcribed_RNA"/>
</dbReference>
<keyword evidence="2" id="KW-0732">Signal</keyword>
<feature type="signal peptide" evidence="2">
    <location>
        <begin position="1"/>
        <end position="20"/>
    </location>
</feature>
<dbReference type="InterPro" id="IPR017946">
    <property type="entry name" value="PLC-like_Pdiesterase_TIM-brl"/>
</dbReference>
<dbReference type="InterPro" id="IPR051057">
    <property type="entry name" value="PI-PLC_domain"/>
</dbReference>
<name>A0A7S4UGV8_9STRA</name>
<accession>A0A7S4UGV8</accession>
<evidence type="ECO:0008006" key="4">
    <source>
        <dbReference type="Google" id="ProtNLM"/>
    </source>
</evidence>
<sequence length="589" mass="66232">MMTSMPWYLLLTFLSPVVWGLEEEILEECAKIIPCVERSPGCSSCTAPASFSSGISCKRPHGFMKFLRDPWCFYCEATNQCMDHNKASKSACAKASAGFVKFEEQCMEVSSPEDDDYTPNEFLANWMGKVIEVGNPEKTLLDLSLFGSHDSFSYDLSLKVGELESGMMDMIAHDIIGIGHKIIPGFEDKSEAFVRRAAISQFLNISQQLDSGVRFIDLRIGCEDDVWYSQHTLRSNSPVRKYLNEIKDWMTKHPMEVVVIWISRHGVNEATGDDQFPGVSLEQKKKFWSQYTSTFDGMLVDFTNSPIHSTPLKNIAGKIVTYATDYVELTDSSPFALDSPQFLINEFFGYGIGGRVNGTSAVTASYLAEQEEFEQAKANKKKNPDQFFLLSMASPMKKDVIKAASAIALNPMPSSKDKGQRICDDAYKIPGFGGWCPMTLLDVSLLTNYYKQVTLEQARLEYAWDFPHAIYIDAVDFDGTIRTSGELPWERGQSYDPEEIKRYGAAWAIISRNLHVMCDDVTDEKKKSQCNELMHTAEMGIQQHPAKRWDHPLKGRLSKWPESHSAESDTFMEKAPASFSSNTPNTATN</sequence>